<accession>A0A8B2NXP6</accession>
<organism evidence="1 2">
    <name type="scientific">Acuticoccus sediminis</name>
    <dbReference type="NCBI Taxonomy" id="2184697"/>
    <lineage>
        <taxon>Bacteria</taxon>
        <taxon>Pseudomonadati</taxon>
        <taxon>Pseudomonadota</taxon>
        <taxon>Alphaproteobacteria</taxon>
        <taxon>Hyphomicrobiales</taxon>
        <taxon>Amorphaceae</taxon>
        <taxon>Acuticoccus</taxon>
    </lineage>
</organism>
<dbReference type="EMBL" id="QHHQ01000002">
    <property type="protein sequence ID" value="RAI02132.1"/>
    <property type="molecule type" value="Genomic_DNA"/>
</dbReference>
<evidence type="ECO:0000313" key="1">
    <source>
        <dbReference type="EMBL" id="RAI02132.1"/>
    </source>
</evidence>
<dbReference type="AlphaFoldDB" id="A0A8B2NXP6"/>
<dbReference type="Proteomes" id="UP000249590">
    <property type="component" value="Unassembled WGS sequence"/>
</dbReference>
<keyword evidence="2" id="KW-1185">Reference proteome</keyword>
<evidence type="ECO:0000313" key="2">
    <source>
        <dbReference type="Proteomes" id="UP000249590"/>
    </source>
</evidence>
<name>A0A8B2NXP6_9HYPH</name>
<proteinExistence type="predicted"/>
<gene>
    <name evidence="1" type="ORF">DLJ53_12240</name>
</gene>
<sequence length="72" mass="8023">MGGDSDERLRRRLAAAEDRLETLQMFADSGQYQASLNQARQEVVYLRRLLAAAGGDPDRGLRRVSAPVHALR</sequence>
<comment type="caution">
    <text evidence="1">The sequence shown here is derived from an EMBL/GenBank/DDBJ whole genome shotgun (WGS) entry which is preliminary data.</text>
</comment>
<protein>
    <submittedName>
        <fullName evidence="1">Uncharacterized protein</fullName>
    </submittedName>
</protein>
<reference evidence="1 2" key="1">
    <citation type="submission" date="2018-05" db="EMBL/GenBank/DDBJ databases">
        <title>Acuticoccus sediminis sp. nov., isolated from deep-sea sediment of Indian Ocean.</title>
        <authorList>
            <person name="Liu X."/>
            <person name="Lai Q."/>
            <person name="Du Y."/>
            <person name="Sun F."/>
            <person name="Zhang X."/>
            <person name="Wang S."/>
            <person name="Shao Z."/>
        </authorList>
    </citation>
    <scope>NUCLEOTIDE SEQUENCE [LARGE SCALE GENOMIC DNA]</scope>
    <source>
        <strain evidence="1 2">PTG4-2</strain>
    </source>
</reference>
<dbReference type="RefSeq" id="WP_111345489.1">
    <property type="nucleotide sequence ID" value="NZ_JAIWKD010000002.1"/>
</dbReference>